<dbReference type="CDD" id="cd07067">
    <property type="entry name" value="HP_PGM_like"/>
    <property type="match status" value="1"/>
</dbReference>
<keyword evidence="4" id="KW-1185">Reference proteome</keyword>
<feature type="binding site" evidence="2">
    <location>
        <position position="62"/>
    </location>
    <ligand>
        <name>substrate</name>
    </ligand>
</feature>
<protein>
    <submittedName>
        <fullName evidence="3">SixA protein</fullName>
    </submittedName>
</protein>
<dbReference type="GO" id="GO:0101006">
    <property type="term" value="F:protein histidine phosphatase activity"/>
    <property type="evidence" value="ECO:0007669"/>
    <property type="project" value="InterPro"/>
</dbReference>
<dbReference type="EMBL" id="AE016827">
    <property type="protein sequence ID" value="AAU37805.1"/>
    <property type="molecule type" value="Genomic_DNA"/>
</dbReference>
<name>Q65TA5_MANSM</name>
<organism evidence="3 4">
    <name type="scientific">Mannheimia succiniciproducens (strain KCTC 0769BP / MBEL55E)</name>
    <dbReference type="NCBI Taxonomy" id="221988"/>
    <lineage>
        <taxon>Bacteria</taxon>
        <taxon>Pseudomonadati</taxon>
        <taxon>Pseudomonadota</taxon>
        <taxon>Gammaproteobacteria</taxon>
        <taxon>Pasteurellales</taxon>
        <taxon>Pasteurellaceae</taxon>
        <taxon>Basfia</taxon>
    </lineage>
</organism>
<proteinExistence type="predicted"/>
<dbReference type="Gene3D" id="3.40.50.1240">
    <property type="entry name" value="Phosphoglycerate mutase-like"/>
    <property type="match status" value="1"/>
</dbReference>
<dbReference type="eggNOG" id="COG2062">
    <property type="taxonomic scope" value="Bacteria"/>
</dbReference>
<gene>
    <name evidence="3" type="primary">sixA</name>
    <name evidence="3" type="ordered locus">MS1198</name>
</gene>
<dbReference type="STRING" id="221988.MS1198"/>
<dbReference type="InterPro" id="IPR013078">
    <property type="entry name" value="His_Pase_superF_clade-1"/>
</dbReference>
<dbReference type="KEGG" id="msu:MS1198"/>
<dbReference type="InterPro" id="IPR029033">
    <property type="entry name" value="His_PPase_superfam"/>
</dbReference>
<reference evidence="3 4" key="1">
    <citation type="journal article" date="2004" name="Nat. Biotechnol.">
        <title>The genome sequence of the capnophilic rumen bacterium Mannheimia succiniciproducens.</title>
        <authorList>
            <person name="Hong S.H."/>
            <person name="Kim J.S."/>
            <person name="Lee S.Y."/>
            <person name="In Y.H."/>
            <person name="Choi S.S."/>
            <person name="Rih J.-K."/>
            <person name="Kim C.H."/>
            <person name="Jeong H."/>
            <person name="Hur C.G."/>
            <person name="Kim J.J."/>
        </authorList>
    </citation>
    <scope>NUCLEOTIDE SEQUENCE [LARGE SCALE GENOMIC DNA]</scope>
    <source>
        <strain evidence="4">KCTC 0769BP / MBEL55E</strain>
    </source>
</reference>
<dbReference type="SUPFAM" id="SSF53254">
    <property type="entry name" value="Phosphoglycerate mutase-like"/>
    <property type="match status" value="1"/>
</dbReference>
<dbReference type="PANTHER" id="PTHR20935:SF1">
    <property type="entry name" value="SLL1549 PROTEIN"/>
    <property type="match status" value="1"/>
</dbReference>
<sequence>MYLLGVRMKIFIMRHGEAEMLAKSDKARHLTENGKNQALQQGLWLKSNNINLDLVIVSPYARAIETLDQINQAYDNNLTDKTEIWDGLTPYGDAEMISDYLATIAEEQPEMSVLLVSHLPLVGEIVAELCGKNPISYHAATIAQIEWDTEKGVIEQIKYYGR</sequence>
<evidence type="ECO:0000256" key="1">
    <source>
        <dbReference type="ARBA" id="ARBA00022801"/>
    </source>
</evidence>
<accession>Q65TA5</accession>
<dbReference type="InterPro" id="IPR051021">
    <property type="entry name" value="Mito_Ser/Thr_phosphatase"/>
</dbReference>
<dbReference type="Proteomes" id="UP000000607">
    <property type="component" value="Chromosome"/>
</dbReference>
<dbReference type="InterPro" id="IPR004449">
    <property type="entry name" value="SixA"/>
</dbReference>
<dbReference type="NCBIfam" id="TIGR00249">
    <property type="entry name" value="sixA"/>
    <property type="match status" value="1"/>
</dbReference>
<dbReference type="AlphaFoldDB" id="Q65TA5"/>
<evidence type="ECO:0000313" key="3">
    <source>
        <dbReference type="EMBL" id="AAU37805.1"/>
    </source>
</evidence>
<dbReference type="SMART" id="SM00855">
    <property type="entry name" value="PGAM"/>
    <property type="match status" value="1"/>
</dbReference>
<dbReference type="GO" id="GO:0005737">
    <property type="term" value="C:cytoplasm"/>
    <property type="evidence" value="ECO:0007669"/>
    <property type="project" value="InterPro"/>
</dbReference>
<dbReference type="Pfam" id="PF00300">
    <property type="entry name" value="His_Phos_1"/>
    <property type="match status" value="1"/>
</dbReference>
<keyword evidence="1" id="KW-0378">Hydrolase</keyword>
<dbReference type="PANTHER" id="PTHR20935">
    <property type="entry name" value="PHOSPHOGLYCERATE MUTASE-RELATED"/>
    <property type="match status" value="1"/>
</dbReference>
<evidence type="ECO:0000313" key="4">
    <source>
        <dbReference type="Proteomes" id="UP000000607"/>
    </source>
</evidence>
<evidence type="ECO:0000256" key="2">
    <source>
        <dbReference type="PIRSR" id="PIRSR613078-2"/>
    </source>
</evidence>
<dbReference type="HOGENOM" id="CLU_084603_1_1_6"/>